<name>A0A9W8N8G2_9PEZI</name>
<comment type="caution">
    <text evidence="2">The sequence shown here is derived from an EMBL/GenBank/DDBJ whole genome shotgun (WGS) entry which is preliminary data.</text>
</comment>
<accession>A0A9W8N8G2</accession>
<reference evidence="2" key="1">
    <citation type="submission" date="2022-07" db="EMBL/GenBank/DDBJ databases">
        <title>Genome Sequence of Xylaria arbuscula.</title>
        <authorList>
            <person name="Buettner E."/>
        </authorList>
    </citation>
    <scope>NUCLEOTIDE SEQUENCE</scope>
    <source>
        <strain evidence="2">VT107</strain>
    </source>
</reference>
<feature type="region of interest" description="Disordered" evidence="1">
    <location>
        <begin position="21"/>
        <end position="158"/>
    </location>
</feature>
<dbReference type="Proteomes" id="UP001148614">
    <property type="component" value="Unassembled WGS sequence"/>
</dbReference>
<evidence type="ECO:0000256" key="1">
    <source>
        <dbReference type="SAM" id="MobiDB-lite"/>
    </source>
</evidence>
<gene>
    <name evidence="2" type="ORF">NPX13_g8429</name>
</gene>
<keyword evidence="3" id="KW-1185">Reference proteome</keyword>
<feature type="compositionally biased region" description="Low complexity" evidence="1">
    <location>
        <begin position="104"/>
        <end position="119"/>
    </location>
</feature>
<feature type="compositionally biased region" description="Polar residues" evidence="1">
    <location>
        <begin position="72"/>
        <end position="81"/>
    </location>
</feature>
<sequence>MFQCYLQIKTSRLTAHTMIIGPKTQSQAKETTSQGSSQQTKPSRQEIPTGNTITVQNKSSSKAETSLEDKTPSNPISSRKTPATGLSKPSIPTQAPVSKSSTLTAPQPTPTVQPAQPTVKPSQAASSSTAKPPIKKNKPLSPPPPPLPGLDNITSRMPDVKGYKPIPLRPYNRSTDIDAFLTQARVHLKFYKTSIKTDKHKVNYLEKSAKDQTKEAKTIFGNYAQFEAKL</sequence>
<dbReference type="EMBL" id="JANPWZ010001851">
    <property type="protein sequence ID" value="KAJ3562798.1"/>
    <property type="molecule type" value="Genomic_DNA"/>
</dbReference>
<feature type="compositionally biased region" description="Polar residues" evidence="1">
    <location>
        <begin position="120"/>
        <end position="130"/>
    </location>
</feature>
<feature type="compositionally biased region" description="Polar residues" evidence="1">
    <location>
        <begin position="23"/>
        <end position="64"/>
    </location>
</feature>
<protein>
    <submittedName>
        <fullName evidence="2">Uncharacterized protein</fullName>
    </submittedName>
</protein>
<organism evidence="2 3">
    <name type="scientific">Xylaria arbuscula</name>
    <dbReference type="NCBI Taxonomy" id="114810"/>
    <lineage>
        <taxon>Eukaryota</taxon>
        <taxon>Fungi</taxon>
        <taxon>Dikarya</taxon>
        <taxon>Ascomycota</taxon>
        <taxon>Pezizomycotina</taxon>
        <taxon>Sordariomycetes</taxon>
        <taxon>Xylariomycetidae</taxon>
        <taxon>Xylariales</taxon>
        <taxon>Xylariaceae</taxon>
        <taxon>Xylaria</taxon>
    </lineage>
</organism>
<evidence type="ECO:0000313" key="3">
    <source>
        <dbReference type="Proteomes" id="UP001148614"/>
    </source>
</evidence>
<dbReference type="AlphaFoldDB" id="A0A9W8N8G2"/>
<proteinExistence type="predicted"/>
<feature type="compositionally biased region" description="Polar residues" evidence="1">
    <location>
        <begin position="90"/>
        <end position="103"/>
    </location>
</feature>
<evidence type="ECO:0000313" key="2">
    <source>
        <dbReference type="EMBL" id="KAJ3562798.1"/>
    </source>
</evidence>